<evidence type="ECO:0000256" key="3">
    <source>
        <dbReference type="ARBA" id="ARBA00022737"/>
    </source>
</evidence>
<evidence type="ECO:0000256" key="1">
    <source>
        <dbReference type="ARBA" id="ARBA00004604"/>
    </source>
</evidence>
<comment type="caution">
    <text evidence="7">The sequence shown here is derived from an EMBL/GenBank/DDBJ whole genome shotgun (WGS) entry which is preliminary data.</text>
</comment>
<feature type="repeat" description="WD" evidence="5">
    <location>
        <begin position="360"/>
        <end position="389"/>
    </location>
</feature>
<dbReference type="InterPro" id="IPR001680">
    <property type="entry name" value="WD40_rpt"/>
</dbReference>
<evidence type="ECO:0000313" key="7">
    <source>
        <dbReference type="EMBL" id="KAK6587971.1"/>
    </source>
</evidence>
<dbReference type="InterPro" id="IPR012972">
    <property type="entry name" value="NLE"/>
</dbReference>
<evidence type="ECO:0000313" key="8">
    <source>
        <dbReference type="Proteomes" id="UP001311799"/>
    </source>
</evidence>
<evidence type="ECO:0000256" key="2">
    <source>
        <dbReference type="ARBA" id="ARBA00022574"/>
    </source>
</evidence>
<dbReference type="SMART" id="SM00320">
    <property type="entry name" value="WD40"/>
    <property type="match status" value="6"/>
</dbReference>
<name>A0AAV9XZV1_9CRYT</name>
<reference evidence="7 8" key="1">
    <citation type="submission" date="2023-10" db="EMBL/GenBank/DDBJ databases">
        <title>Comparative genomics analysis reveals potential genetic determinants of host preference in Cryptosporidium xiaoi.</title>
        <authorList>
            <person name="Xiao L."/>
            <person name="Li J."/>
        </authorList>
    </citation>
    <scope>NUCLEOTIDE SEQUENCE [LARGE SCALE GENOMIC DNA]</scope>
    <source>
        <strain evidence="7 8">52996</strain>
    </source>
</reference>
<keyword evidence="8" id="KW-1185">Reference proteome</keyword>
<accession>A0AAV9XZV1</accession>
<dbReference type="Proteomes" id="UP001311799">
    <property type="component" value="Unassembled WGS sequence"/>
</dbReference>
<proteinExistence type="predicted"/>
<dbReference type="PROSITE" id="PS00678">
    <property type="entry name" value="WD_REPEATS_1"/>
    <property type="match status" value="1"/>
</dbReference>
<keyword evidence="2 5" id="KW-0853">WD repeat</keyword>
<feature type="domain" description="NLE" evidence="6">
    <location>
        <begin position="20"/>
        <end position="83"/>
    </location>
</feature>
<keyword evidence="3" id="KW-0677">Repeat</keyword>
<evidence type="ECO:0000256" key="5">
    <source>
        <dbReference type="PROSITE-ProRule" id="PRU00221"/>
    </source>
</evidence>
<dbReference type="PANTHER" id="PTHR19855">
    <property type="entry name" value="WD40 REPEAT PROTEIN 12, 37"/>
    <property type="match status" value="1"/>
</dbReference>
<comment type="subcellular location">
    <subcellularLocation>
        <location evidence="1">Nucleus</location>
        <location evidence="1">Nucleolus</location>
    </subcellularLocation>
</comment>
<dbReference type="PANTHER" id="PTHR19855:SF11">
    <property type="entry name" value="RIBOSOME BIOGENESIS PROTEIN WDR12"/>
    <property type="match status" value="1"/>
</dbReference>
<keyword evidence="4" id="KW-0539">Nucleus</keyword>
<sequence length="490" mass="55107">MDNVNDNTNIPLENEDSEVEVFFWTKLKDDKLNKLPDGTFMIQTNSTRRELSQLLNQLLGTDNISFDFLIEEMFLRTTISEYMKINNKTSESKLSIEYVLTINKPFLDIADKNKDWIRSVCSSIKTDNPMVITGCYDGVVRFYDILSYNNVHVEHKKHKNESEDKDTGKSSLDLNINELLSIEEQDTSVLKVHSQQLNDSVYSKVWVSTMNGCIAGIDYSISSSNSCKFNVKNIIKKASFFPIEALCTFGKCENIISAGDANGNIYVFSESVDVKDESENKGTDVRNSGKNNYKLENVNKLSLLNKNKQHSSSVTDLMSNGEYLLSASLDGNIKVTNIYTGESVCGWNSKFPIFSISSQYSSSGNVICTSHDDGKVRIWDIRSGNTSQIDLDISKGISYSGFFDRNTRLIHRCRIFAHKEVIPCAQWNPFSDFIIGSVSHDKYIKILDIRSTSMPLQVAKTDSKLLSLCWVSETAIYTGGSSGELIVCTF</sequence>
<dbReference type="SUPFAM" id="SSF50978">
    <property type="entry name" value="WD40 repeat-like"/>
    <property type="match status" value="1"/>
</dbReference>
<dbReference type="Gene3D" id="2.130.10.10">
    <property type="entry name" value="YVTN repeat-like/Quinoprotein amine dehydrogenase"/>
    <property type="match status" value="3"/>
</dbReference>
<dbReference type="InterPro" id="IPR015943">
    <property type="entry name" value="WD40/YVTN_repeat-like_dom_sf"/>
</dbReference>
<dbReference type="Pfam" id="PF00400">
    <property type="entry name" value="WD40"/>
    <property type="match status" value="4"/>
</dbReference>
<gene>
    <name evidence="7" type="ORF">RS030_71153</name>
</gene>
<dbReference type="InterPro" id="IPR019775">
    <property type="entry name" value="WD40_repeat_CS"/>
</dbReference>
<evidence type="ECO:0000256" key="4">
    <source>
        <dbReference type="ARBA" id="ARBA00023242"/>
    </source>
</evidence>
<evidence type="ECO:0000259" key="6">
    <source>
        <dbReference type="Pfam" id="PF08154"/>
    </source>
</evidence>
<dbReference type="InterPro" id="IPR036322">
    <property type="entry name" value="WD40_repeat_dom_sf"/>
</dbReference>
<organism evidence="7 8">
    <name type="scientific">Cryptosporidium xiaoi</name>
    <dbReference type="NCBI Taxonomy" id="659607"/>
    <lineage>
        <taxon>Eukaryota</taxon>
        <taxon>Sar</taxon>
        <taxon>Alveolata</taxon>
        <taxon>Apicomplexa</taxon>
        <taxon>Conoidasida</taxon>
        <taxon>Coccidia</taxon>
        <taxon>Eucoccidiorida</taxon>
        <taxon>Eimeriorina</taxon>
        <taxon>Cryptosporidiidae</taxon>
        <taxon>Cryptosporidium</taxon>
    </lineage>
</organism>
<dbReference type="GO" id="GO:0005730">
    <property type="term" value="C:nucleolus"/>
    <property type="evidence" value="ECO:0007669"/>
    <property type="project" value="UniProtKB-SubCell"/>
</dbReference>
<dbReference type="AlphaFoldDB" id="A0AAV9XZV1"/>
<dbReference type="PROSITE" id="PS50082">
    <property type="entry name" value="WD_REPEATS_2"/>
    <property type="match status" value="1"/>
</dbReference>
<dbReference type="Pfam" id="PF08154">
    <property type="entry name" value="NLE"/>
    <property type="match status" value="1"/>
</dbReference>
<dbReference type="EMBL" id="JAWDEY010000035">
    <property type="protein sequence ID" value="KAK6587971.1"/>
    <property type="molecule type" value="Genomic_DNA"/>
</dbReference>
<protein>
    <submittedName>
        <fullName evidence="7">Microtubule-associated ytm1</fullName>
    </submittedName>
</protein>